<evidence type="ECO:0000256" key="5">
    <source>
        <dbReference type="ARBA" id="ARBA00023163"/>
    </source>
</evidence>
<dbReference type="PANTHER" id="PTHR45675:SF30">
    <property type="entry name" value="TRANSCRIPTION FACTOR MYB62"/>
    <property type="match status" value="1"/>
</dbReference>
<accession>A0A9E7L3Y3</accession>
<proteinExistence type="predicted"/>
<gene>
    <name evidence="9" type="ORF">MUK42_15372</name>
</gene>
<dbReference type="Pfam" id="PF00249">
    <property type="entry name" value="Myb_DNA-binding"/>
    <property type="match status" value="2"/>
</dbReference>
<keyword evidence="2" id="KW-0677">Repeat</keyword>
<dbReference type="Proteomes" id="UP001055439">
    <property type="component" value="Chromosome 9"/>
</dbReference>
<dbReference type="AlphaFoldDB" id="A0A9E7L3Y3"/>
<dbReference type="OrthoDB" id="2143914at2759"/>
<evidence type="ECO:0000256" key="1">
    <source>
        <dbReference type="ARBA" id="ARBA00004123"/>
    </source>
</evidence>
<evidence type="ECO:0000256" key="4">
    <source>
        <dbReference type="ARBA" id="ARBA00023125"/>
    </source>
</evidence>
<dbReference type="EMBL" id="CP097511">
    <property type="protein sequence ID" value="URE43222.1"/>
    <property type="molecule type" value="Genomic_DNA"/>
</dbReference>
<evidence type="ECO:0000259" key="8">
    <source>
        <dbReference type="PROSITE" id="PS51294"/>
    </source>
</evidence>
<organism evidence="9 10">
    <name type="scientific">Musa troglodytarum</name>
    <name type="common">fe'i banana</name>
    <dbReference type="NCBI Taxonomy" id="320322"/>
    <lineage>
        <taxon>Eukaryota</taxon>
        <taxon>Viridiplantae</taxon>
        <taxon>Streptophyta</taxon>
        <taxon>Embryophyta</taxon>
        <taxon>Tracheophyta</taxon>
        <taxon>Spermatophyta</taxon>
        <taxon>Magnoliopsida</taxon>
        <taxon>Liliopsida</taxon>
        <taxon>Zingiberales</taxon>
        <taxon>Musaceae</taxon>
        <taxon>Musa</taxon>
    </lineage>
</organism>
<dbReference type="GO" id="GO:0003700">
    <property type="term" value="F:DNA-binding transcription factor activity"/>
    <property type="evidence" value="ECO:0007669"/>
    <property type="project" value="InterPro"/>
</dbReference>
<keyword evidence="3" id="KW-0805">Transcription regulation</keyword>
<sequence length="436" mass="48569">MSDTRGSSGKYGDMELRRGPWTLEEDTLLIHYIACHGEGRWNLLARCSGLKRTGKSCRLRWLNYLKPDIKRGNLTPEEQLMILELHSKWGNRWSRIAQHLPGRTDNEIKNYWRTRVQKQARQLKVDANSAMFRDAVRCYWMPRLLEKMGSSHTMQSLDAYTTTTEQAPQGPRHELVNPSMQHHQFGSLTSYEPPAVPESRSPSSSSCSTVLPRLPVTASEFPSTAPDELDGVAFDPLSSGLSMNNAYDLGTWDLAPVSAPALGYSASPDYTVANSDCSNTIVDGLWSLDELCDMLKSYISGADPKLASPSSPCDRSISCLGCTENQRPSEINFHGANAKECCRYIVGWLHGHDRTGDRRTARSDGPEDREDAAFAMRTSHQTDGSHPVTSPHLSQTAVHYSIPPSERSIATCVYNPSSMIQSNFLMCKSSTKNFRS</sequence>
<feature type="domain" description="Myb-like" evidence="7">
    <location>
        <begin position="66"/>
        <end position="116"/>
    </location>
</feature>
<evidence type="ECO:0000259" key="7">
    <source>
        <dbReference type="PROSITE" id="PS50090"/>
    </source>
</evidence>
<dbReference type="GO" id="GO:0005634">
    <property type="term" value="C:nucleus"/>
    <property type="evidence" value="ECO:0007669"/>
    <property type="project" value="UniProtKB-SubCell"/>
</dbReference>
<keyword evidence="4 9" id="KW-0238">DNA-binding</keyword>
<dbReference type="Gene3D" id="1.10.10.60">
    <property type="entry name" value="Homeodomain-like"/>
    <property type="match status" value="2"/>
</dbReference>
<feature type="domain" description="HTH myb-type" evidence="8">
    <location>
        <begin position="66"/>
        <end position="120"/>
    </location>
</feature>
<dbReference type="FunFam" id="1.10.10.60:FF:000107">
    <property type="entry name" value="MYB transcription factor"/>
    <property type="match status" value="1"/>
</dbReference>
<evidence type="ECO:0000313" key="9">
    <source>
        <dbReference type="EMBL" id="URE43222.1"/>
    </source>
</evidence>
<dbReference type="InterPro" id="IPR009057">
    <property type="entry name" value="Homeodomain-like_sf"/>
</dbReference>
<evidence type="ECO:0000256" key="2">
    <source>
        <dbReference type="ARBA" id="ARBA00022737"/>
    </source>
</evidence>
<keyword evidence="5" id="KW-0804">Transcription</keyword>
<keyword evidence="6" id="KW-0539">Nucleus</keyword>
<dbReference type="SMART" id="SM00717">
    <property type="entry name" value="SANT"/>
    <property type="match status" value="2"/>
</dbReference>
<feature type="domain" description="HTH myb-type" evidence="8">
    <location>
        <begin position="13"/>
        <end position="65"/>
    </location>
</feature>
<dbReference type="GO" id="GO:0043565">
    <property type="term" value="F:sequence-specific DNA binding"/>
    <property type="evidence" value="ECO:0007669"/>
    <property type="project" value="InterPro"/>
</dbReference>
<evidence type="ECO:0000313" key="10">
    <source>
        <dbReference type="Proteomes" id="UP001055439"/>
    </source>
</evidence>
<dbReference type="InterPro" id="IPR001005">
    <property type="entry name" value="SANT/Myb"/>
</dbReference>
<protein>
    <submittedName>
        <fullName evidence="9">Myb-like DNA-binding domain</fullName>
    </submittedName>
</protein>
<dbReference type="PANTHER" id="PTHR45675">
    <property type="entry name" value="MYB TRANSCRIPTION FACTOR-RELATED-RELATED"/>
    <property type="match status" value="1"/>
</dbReference>
<dbReference type="SUPFAM" id="SSF46689">
    <property type="entry name" value="Homeodomain-like"/>
    <property type="match status" value="1"/>
</dbReference>
<feature type="domain" description="Myb-like" evidence="7">
    <location>
        <begin position="13"/>
        <end position="65"/>
    </location>
</feature>
<comment type="subcellular location">
    <subcellularLocation>
        <location evidence="1">Nucleus</location>
    </subcellularLocation>
</comment>
<dbReference type="InterPro" id="IPR017930">
    <property type="entry name" value="Myb_dom"/>
</dbReference>
<dbReference type="PROSITE" id="PS51294">
    <property type="entry name" value="HTH_MYB"/>
    <property type="match status" value="2"/>
</dbReference>
<dbReference type="FunFam" id="1.10.10.60:FF:000011">
    <property type="entry name" value="Myb transcription factor"/>
    <property type="match status" value="1"/>
</dbReference>
<evidence type="ECO:0000256" key="3">
    <source>
        <dbReference type="ARBA" id="ARBA00023015"/>
    </source>
</evidence>
<dbReference type="CDD" id="cd00167">
    <property type="entry name" value="SANT"/>
    <property type="match status" value="2"/>
</dbReference>
<dbReference type="InterPro" id="IPR044676">
    <property type="entry name" value="EOBI/EOBII-like_plant"/>
</dbReference>
<name>A0A9E7L3Y3_9LILI</name>
<evidence type="ECO:0000256" key="6">
    <source>
        <dbReference type="ARBA" id="ARBA00023242"/>
    </source>
</evidence>
<reference evidence="9" key="1">
    <citation type="submission" date="2022-05" db="EMBL/GenBank/DDBJ databases">
        <title>The Musa troglodytarum L. genome provides insights into the mechanism of non-climacteric behaviour and enrichment of carotenoids.</title>
        <authorList>
            <person name="Wang J."/>
        </authorList>
    </citation>
    <scope>NUCLEOTIDE SEQUENCE</scope>
    <source>
        <tissue evidence="9">Leaf</tissue>
    </source>
</reference>
<dbReference type="PROSITE" id="PS50090">
    <property type="entry name" value="MYB_LIKE"/>
    <property type="match status" value="2"/>
</dbReference>
<keyword evidence="10" id="KW-1185">Reference proteome</keyword>